<dbReference type="Pfam" id="PF13177">
    <property type="entry name" value="DNA_pol3_delta2"/>
    <property type="match status" value="1"/>
</dbReference>
<evidence type="ECO:0000256" key="10">
    <source>
        <dbReference type="ARBA" id="ARBA00049244"/>
    </source>
</evidence>
<dbReference type="FunFam" id="3.40.50.300:FF:000014">
    <property type="entry name" value="DNA polymerase III subunit gamma/tau"/>
    <property type="match status" value="1"/>
</dbReference>
<dbReference type="GO" id="GO:0009360">
    <property type="term" value="C:DNA polymerase III complex"/>
    <property type="evidence" value="ECO:0007669"/>
    <property type="project" value="InterPro"/>
</dbReference>
<dbReference type="GO" id="GO:0046872">
    <property type="term" value="F:metal ion binding"/>
    <property type="evidence" value="ECO:0007669"/>
    <property type="project" value="UniProtKB-KW"/>
</dbReference>
<evidence type="ECO:0000256" key="12">
    <source>
        <dbReference type="SAM" id="MobiDB-lite"/>
    </source>
</evidence>
<evidence type="ECO:0000256" key="2">
    <source>
        <dbReference type="ARBA" id="ARBA00022679"/>
    </source>
</evidence>
<dbReference type="GO" id="GO:0003677">
    <property type="term" value="F:DNA binding"/>
    <property type="evidence" value="ECO:0007669"/>
    <property type="project" value="InterPro"/>
</dbReference>
<comment type="similarity">
    <text evidence="1 11">Belongs to the DnaX/STICHEL family.</text>
</comment>
<dbReference type="InterPro" id="IPR050238">
    <property type="entry name" value="DNA_Rep/Repair_Clamp_Loader"/>
</dbReference>
<evidence type="ECO:0000256" key="8">
    <source>
        <dbReference type="ARBA" id="ARBA00022840"/>
    </source>
</evidence>
<dbReference type="NCBIfam" id="NF004046">
    <property type="entry name" value="PRK05563.1"/>
    <property type="match status" value="1"/>
</dbReference>
<reference evidence="14 15" key="1">
    <citation type="submission" date="2016-09" db="EMBL/GenBank/DDBJ databases">
        <authorList>
            <person name="Capua I."/>
            <person name="De Benedictis P."/>
            <person name="Joannis T."/>
            <person name="Lombin L.H."/>
            <person name="Cattoli G."/>
        </authorList>
    </citation>
    <scope>NUCLEOTIDE SEQUENCE [LARGE SCALE GENOMIC DNA]</scope>
    <source>
        <strain evidence="14 15">A7P-90m</strain>
    </source>
</reference>
<evidence type="ECO:0000259" key="13">
    <source>
        <dbReference type="SMART" id="SM00382"/>
    </source>
</evidence>
<keyword evidence="6 11" id="KW-0547">Nucleotide-binding</keyword>
<dbReference type="Proteomes" id="UP000199452">
    <property type="component" value="Unassembled WGS sequence"/>
</dbReference>
<evidence type="ECO:0000256" key="11">
    <source>
        <dbReference type="RuleBase" id="RU364063"/>
    </source>
</evidence>
<evidence type="ECO:0000313" key="14">
    <source>
        <dbReference type="EMBL" id="SDC12536.1"/>
    </source>
</evidence>
<evidence type="ECO:0000256" key="5">
    <source>
        <dbReference type="ARBA" id="ARBA00022723"/>
    </source>
</evidence>
<keyword evidence="4 11" id="KW-0235">DNA replication</keyword>
<dbReference type="InterPro" id="IPR022754">
    <property type="entry name" value="DNA_pol_III_gamma-3"/>
</dbReference>
<dbReference type="EC" id="2.7.7.7" evidence="11"/>
<feature type="domain" description="AAA+ ATPase" evidence="13">
    <location>
        <begin position="38"/>
        <end position="181"/>
    </location>
</feature>
<feature type="compositionally biased region" description="Basic and acidic residues" evidence="12">
    <location>
        <begin position="448"/>
        <end position="460"/>
    </location>
</feature>
<evidence type="ECO:0000256" key="9">
    <source>
        <dbReference type="ARBA" id="ARBA00022932"/>
    </source>
</evidence>
<dbReference type="OrthoDB" id="9810148at2"/>
<dbReference type="Gene3D" id="3.40.50.300">
    <property type="entry name" value="P-loop containing nucleotide triphosphate hydrolases"/>
    <property type="match status" value="1"/>
</dbReference>
<dbReference type="InterPro" id="IPR027417">
    <property type="entry name" value="P-loop_NTPase"/>
</dbReference>
<dbReference type="PANTHER" id="PTHR11669:SF0">
    <property type="entry name" value="PROTEIN STICHEL-LIKE 2"/>
    <property type="match status" value="1"/>
</dbReference>
<dbReference type="SMART" id="SM00382">
    <property type="entry name" value="AAA"/>
    <property type="match status" value="1"/>
</dbReference>
<dbReference type="NCBIfam" id="NF011531">
    <property type="entry name" value="PRK14971.1"/>
    <property type="match status" value="1"/>
</dbReference>
<comment type="subunit">
    <text evidence="11">DNA polymerase III contains a core (composed of alpha, epsilon and theta chains) that associates with a tau subunit. This core dimerizes to form the POLIII' complex. PolIII' associates with the gamma complex (composed of gamma, delta, delta', psi and chi chains) and with the beta chain to form the complete DNA polymerase III complex.</text>
</comment>
<dbReference type="FunFam" id="1.10.8.60:FF:000013">
    <property type="entry name" value="DNA polymerase III subunit gamma/tau"/>
    <property type="match status" value="1"/>
</dbReference>
<dbReference type="Pfam" id="PF22608">
    <property type="entry name" value="DNAX_ATPase_lid"/>
    <property type="match status" value="1"/>
</dbReference>
<feature type="region of interest" description="Disordered" evidence="12">
    <location>
        <begin position="448"/>
        <end position="467"/>
    </location>
</feature>
<dbReference type="InterPro" id="IPR003593">
    <property type="entry name" value="AAA+_ATPase"/>
</dbReference>
<accession>A0A1G6J3K1</accession>
<dbReference type="AlphaFoldDB" id="A0A1G6J3K1"/>
<comment type="catalytic activity">
    <reaction evidence="10 11">
        <text>DNA(n) + a 2'-deoxyribonucleoside 5'-triphosphate = DNA(n+1) + diphosphate</text>
        <dbReference type="Rhea" id="RHEA:22508"/>
        <dbReference type="Rhea" id="RHEA-COMP:17339"/>
        <dbReference type="Rhea" id="RHEA-COMP:17340"/>
        <dbReference type="ChEBI" id="CHEBI:33019"/>
        <dbReference type="ChEBI" id="CHEBI:61560"/>
        <dbReference type="ChEBI" id="CHEBI:173112"/>
        <dbReference type="EC" id="2.7.7.7"/>
    </reaction>
</comment>
<dbReference type="Gene3D" id="1.20.272.10">
    <property type="match status" value="1"/>
</dbReference>
<dbReference type="Pfam" id="PF12169">
    <property type="entry name" value="DNA_pol3_gamma3"/>
    <property type="match status" value="1"/>
</dbReference>
<organism evidence="14 15">
    <name type="scientific">Williamwhitmania taraxaci</name>
    <dbReference type="NCBI Taxonomy" id="1640674"/>
    <lineage>
        <taxon>Bacteria</taxon>
        <taxon>Pseudomonadati</taxon>
        <taxon>Bacteroidota</taxon>
        <taxon>Bacteroidia</taxon>
        <taxon>Bacteroidales</taxon>
        <taxon>Williamwhitmaniaceae</taxon>
        <taxon>Williamwhitmania</taxon>
    </lineage>
</organism>
<dbReference type="RefSeq" id="WP_092437150.1">
    <property type="nucleotide sequence ID" value="NZ_FMYP01000018.1"/>
</dbReference>
<keyword evidence="9 11" id="KW-0239">DNA-directed DNA polymerase</keyword>
<proteinExistence type="inferred from homology"/>
<evidence type="ECO:0000313" key="15">
    <source>
        <dbReference type="Proteomes" id="UP000199452"/>
    </source>
</evidence>
<dbReference type="GO" id="GO:0006261">
    <property type="term" value="P:DNA-templated DNA replication"/>
    <property type="evidence" value="ECO:0007669"/>
    <property type="project" value="TreeGrafter"/>
</dbReference>
<dbReference type="InterPro" id="IPR012763">
    <property type="entry name" value="DNA_pol_III_sug/sutau_N"/>
</dbReference>
<dbReference type="SUPFAM" id="SSF52540">
    <property type="entry name" value="P-loop containing nucleoside triphosphate hydrolases"/>
    <property type="match status" value="1"/>
</dbReference>
<comment type="function">
    <text evidence="11">DNA polymerase III is a complex, multichain enzyme responsible for most of the replicative synthesis in bacteria. This DNA polymerase also exhibits 3' to 5' exonuclease activity.</text>
</comment>
<evidence type="ECO:0000256" key="3">
    <source>
        <dbReference type="ARBA" id="ARBA00022695"/>
    </source>
</evidence>
<dbReference type="PANTHER" id="PTHR11669">
    <property type="entry name" value="REPLICATION FACTOR C / DNA POLYMERASE III GAMMA-TAU SUBUNIT"/>
    <property type="match status" value="1"/>
</dbReference>
<protein>
    <recommendedName>
        <fullName evidence="11">DNA polymerase III subunit gamma/tau</fullName>
        <ecNumber evidence="11">2.7.7.7</ecNumber>
    </recommendedName>
</protein>
<keyword evidence="5" id="KW-0479">Metal-binding</keyword>
<evidence type="ECO:0000256" key="1">
    <source>
        <dbReference type="ARBA" id="ARBA00006360"/>
    </source>
</evidence>
<evidence type="ECO:0000256" key="4">
    <source>
        <dbReference type="ARBA" id="ARBA00022705"/>
    </source>
</evidence>
<gene>
    <name evidence="11" type="primary">dnaX</name>
    <name evidence="14" type="ORF">SAMN05216323_101813</name>
</gene>
<dbReference type="InterPro" id="IPR045085">
    <property type="entry name" value="HLD_clamp_pol_III_gamma_tau"/>
</dbReference>
<keyword evidence="15" id="KW-1185">Reference proteome</keyword>
<evidence type="ECO:0000256" key="6">
    <source>
        <dbReference type="ARBA" id="ARBA00022741"/>
    </source>
</evidence>
<keyword evidence="2 11" id="KW-0808">Transferase</keyword>
<dbReference type="GO" id="GO:0005524">
    <property type="term" value="F:ATP binding"/>
    <property type="evidence" value="ECO:0007669"/>
    <property type="project" value="UniProtKB-KW"/>
</dbReference>
<dbReference type="InterPro" id="IPR008921">
    <property type="entry name" value="DNA_pol3_clamp-load_cplx_C"/>
</dbReference>
<sequence>MDHFIVSARKYRPSTFISVIGQTSITTTLKNAILRKHLAQAYLFCGSRGVGKTTCARIFAKTINCLNLTADTEPCNTCESCKSFNENRSLNIHELDAASNNSVEDIRTLIEKVRIPPQIGRYSVYIIDEVHMLSNAAFNAFLKTLEEPPAHAIFILATTEKHKIIPTILSRCQIFDFNRIRVEDMVQFLTYIAKEENVSTEADALNVIAQKADGAMRDALSIFDQVVSFSGDAITYQKVIENLNVLDYEYFFRLTDFFLQGKYADAMLLYDEILSKGFDAHNFIKGLSGHFRDLLMCRDVRTITLLEVGASIATRYQTQSANCAPEFLFEALSISSKCDAGYKSSSSPRLHVELALIELCNILAEKKKSSLAVSVTTAEEKKTSYGDNPLPAASLDQTKPADLTPDVPLAEIPTPTPAKRAPLSGLIGGGVPNTSSFSIKGALTSKPDEVASVPDEKGEDVIDNDDEQDTELVDYVEKPVKNEDFQRVWKSYAERIKQNKFRLYNAMLTFEPTLVDGYKVEFFVSNNLQKEEVDSVFHELQYYLRKHLSNSTLELVVELATSDQKTLIYTAEDKYKFLSQKNQVLVMLRQQMNLDFE</sequence>
<keyword evidence="8 11" id="KW-0067">ATP-binding</keyword>
<feature type="region of interest" description="Disordered" evidence="12">
    <location>
        <begin position="380"/>
        <end position="425"/>
    </location>
</feature>
<dbReference type="CDD" id="cd18137">
    <property type="entry name" value="HLD_clamp_pol_III_gamma_tau"/>
    <property type="match status" value="1"/>
</dbReference>
<keyword evidence="3 11" id="KW-0548">Nucleotidyltransferase</keyword>
<name>A0A1G6J3K1_9BACT</name>
<dbReference type="NCBIfam" id="TIGR02397">
    <property type="entry name" value="dnaX_nterm"/>
    <property type="match status" value="1"/>
</dbReference>
<dbReference type="SUPFAM" id="SSF48019">
    <property type="entry name" value="post-AAA+ oligomerization domain-like"/>
    <property type="match status" value="1"/>
</dbReference>
<evidence type="ECO:0000256" key="7">
    <source>
        <dbReference type="ARBA" id="ARBA00022833"/>
    </source>
</evidence>
<dbReference type="CDD" id="cd00009">
    <property type="entry name" value="AAA"/>
    <property type="match status" value="1"/>
</dbReference>
<keyword evidence="7" id="KW-0862">Zinc</keyword>
<dbReference type="EMBL" id="FMYP01000018">
    <property type="protein sequence ID" value="SDC12536.1"/>
    <property type="molecule type" value="Genomic_DNA"/>
</dbReference>
<dbReference type="Gene3D" id="1.10.8.60">
    <property type="match status" value="1"/>
</dbReference>
<dbReference type="STRING" id="1640674.SAMN05216323_101813"/>
<dbReference type="GO" id="GO:0003887">
    <property type="term" value="F:DNA-directed DNA polymerase activity"/>
    <property type="evidence" value="ECO:0007669"/>
    <property type="project" value="UniProtKB-KW"/>
</dbReference>